<protein>
    <recommendedName>
        <fullName evidence="4">Tfp pilus assembly protein PilN</fullName>
    </recommendedName>
</protein>
<sequence length="222" mass="23452">MSASRPDLTLGGIPRADLLPPEVRSEQRGKALVRKLLAGLIVLAVIVIGGFAYATVRSVTAGVQLAVERARTDALLAEQLKYADARRVDNAIALAISAREVGMATEIDWEAYLDEINATIPTGISLTSIRVDSISPAEALVAPEAPLQGESVATISIEATSTTVPEVETWLNRLADVTGYAGIAPPVKVDGNEQAGFVVGIQVQVNEEAFTGRFAEETEADK</sequence>
<organism evidence="2 3">
    <name type="scientific">Mycetocola miduiensis</name>
    <dbReference type="NCBI Taxonomy" id="995034"/>
    <lineage>
        <taxon>Bacteria</taxon>
        <taxon>Bacillati</taxon>
        <taxon>Actinomycetota</taxon>
        <taxon>Actinomycetes</taxon>
        <taxon>Micrococcales</taxon>
        <taxon>Microbacteriaceae</taxon>
        <taxon>Mycetocola</taxon>
    </lineage>
</organism>
<gene>
    <name evidence="2" type="ORF">SAMN05216219_2656</name>
</gene>
<keyword evidence="1" id="KW-0472">Membrane</keyword>
<evidence type="ECO:0000256" key="1">
    <source>
        <dbReference type="SAM" id="Phobius"/>
    </source>
</evidence>
<evidence type="ECO:0008006" key="4">
    <source>
        <dbReference type="Google" id="ProtNLM"/>
    </source>
</evidence>
<keyword evidence="1" id="KW-1133">Transmembrane helix</keyword>
<dbReference type="STRING" id="995034.SAMN05216219_2656"/>
<feature type="transmembrane region" description="Helical" evidence="1">
    <location>
        <begin position="36"/>
        <end position="56"/>
    </location>
</feature>
<keyword evidence="3" id="KW-1185">Reference proteome</keyword>
<name>A0A1I5D1T3_9MICO</name>
<reference evidence="3" key="1">
    <citation type="submission" date="2016-10" db="EMBL/GenBank/DDBJ databases">
        <authorList>
            <person name="Varghese N."/>
            <person name="Submissions S."/>
        </authorList>
    </citation>
    <scope>NUCLEOTIDE SEQUENCE [LARGE SCALE GENOMIC DNA]</scope>
    <source>
        <strain evidence="3">CGMCC 1.11101</strain>
    </source>
</reference>
<dbReference type="RefSeq" id="WP_090712218.1">
    <property type="nucleotide sequence ID" value="NZ_FOVM01000008.1"/>
</dbReference>
<evidence type="ECO:0000313" key="3">
    <source>
        <dbReference type="Proteomes" id="UP000198867"/>
    </source>
</evidence>
<accession>A0A1I5D1T3</accession>
<dbReference type="AlphaFoldDB" id="A0A1I5D1T3"/>
<dbReference type="OrthoDB" id="5196233at2"/>
<dbReference type="EMBL" id="FOVM01000008">
    <property type="protein sequence ID" value="SFN93107.1"/>
    <property type="molecule type" value="Genomic_DNA"/>
</dbReference>
<keyword evidence="1" id="KW-0812">Transmembrane</keyword>
<evidence type="ECO:0000313" key="2">
    <source>
        <dbReference type="EMBL" id="SFN93107.1"/>
    </source>
</evidence>
<proteinExistence type="predicted"/>
<dbReference type="Proteomes" id="UP000198867">
    <property type="component" value="Unassembled WGS sequence"/>
</dbReference>